<accession>A0ABN1QWA1</accession>
<keyword evidence="3" id="KW-1185">Reference proteome</keyword>
<protein>
    <recommendedName>
        <fullName evidence="4">Signal transduction histidine kinase</fullName>
    </recommendedName>
</protein>
<evidence type="ECO:0000313" key="3">
    <source>
        <dbReference type="Proteomes" id="UP001499967"/>
    </source>
</evidence>
<dbReference type="Proteomes" id="UP001499967">
    <property type="component" value="Unassembled WGS sequence"/>
</dbReference>
<feature type="transmembrane region" description="Helical" evidence="1">
    <location>
        <begin position="25"/>
        <end position="48"/>
    </location>
</feature>
<sequence length="342" mass="36349">MDLVSGAAVLPADEERGASRQLLRLAEISVVAFVVSILVLKPLVFFWWPDPALLVPGLVTLALVIPLLLLIVGPTMRGRPPAAPRATLAAMVVVAIAGTAWTGPEWSVAYGALGLAVLLVLPAPWSWVAFGLVVLSAVPLSWAYGAVTSSDQVNIPIEIGRALAPYTMIRLIGLLRRLDAARAELAVRAVEQERLRVDDALRRTVGAGLGEIAAAGAEAAADHRDADLTGSRLRALVTRSRSTLAEARRTISGLQRGSLRSELDTMASLLRAAGIDATVDRPPDGLPEDADEQVRAALRSATAQLLRDDVRTCVVTIRDDDGRVVLDVTADGVRLISEVRRS</sequence>
<gene>
    <name evidence="2" type="ORF">GCM10009559_47900</name>
</gene>
<feature type="transmembrane region" description="Helical" evidence="1">
    <location>
        <begin position="54"/>
        <end position="74"/>
    </location>
</feature>
<feature type="transmembrane region" description="Helical" evidence="1">
    <location>
        <begin position="109"/>
        <end position="135"/>
    </location>
</feature>
<comment type="caution">
    <text evidence="2">The sequence shown here is derived from an EMBL/GenBank/DDBJ whole genome shotgun (WGS) entry which is preliminary data.</text>
</comment>
<feature type="transmembrane region" description="Helical" evidence="1">
    <location>
        <begin position="86"/>
        <end position="103"/>
    </location>
</feature>
<name>A0ABN1QWA1_9PSEU</name>
<evidence type="ECO:0008006" key="4">
    <source>
        <dbReference type="Google" id="ProtNLM"/>
    </source>
</evidence>
<evidence type="ECO:0000256" key="1">
    <source>
        <dbReference type="SAM" id="Phobius"/>
    </source>
</evidence>
<dbReference type="RefSeq" id="WP_343943780.1">
    <property type="nucleotide sequence ID" value="NZ_BAAAHP010000142.1"/>
</dbReference>
<proteinExistence type="predicted"/>
<organism evidence="2 3">
    <name type="scientific">Pseudonocardia zijingensis</name>
    <dbReference type="NCBI Taxonomy" id="153376"/>
    <lineage>
        <taxon>Bacteria</taxon>
        <taxon>Bacillati</taxon>
        <taxon>Actinomycetota</taxon>
        <taxon>Actinomycetes</taxon>
        <taxon>Pseudonocardiales</taxon>
        <taxon>Pseudonocardiaceae</taxon>
        <taxon>Pseudonocardia</taxon>
    </lineage>
</organism>
<keyword evidence="1" id="KW-1133">Transmembrane helix</keyword>
<keyword evidence="1" id="KW-0472">Membrane</keyword>
<reference evidence="2 3" key="1">
    <citation type="journal article" date="2019" name="Int. J. Syst. Evol. Microbiol.">
        <title>The Global Catalogue of Microorganisms (GCM) 10K type strain sequencing project: providing services to taxonomists for standard genome sequencing and annotation.</title>
        <authorList>
            <consortium name="The Broad Institute Genomics Platform"/>
            <consortium name="The Broad Institute Genome Sequencing Center for Infectious Disease"/>
            <person name="Wu L."/>
            <person name="Ma J."/>
        </authorList>
    </citation>
    <scope>NUCLEOTIDE SEQUENCE [LARGE SCALE GENOMIC DNA]</scope>
    <source>
        <strain evidence="2 3">JCM 11117</strain>
    </source>
</reference>
<keyword evidence="1" id="KW-0812">Transmembrane</keyword>
<dbReference type="EMBL" id="BAAAHP010000142">
    <property type="protein sequence ID" value="GAA0948286.1"/>
    <property type="molecule type" value="Genomic_DNA"/>
</dbReference>
<evidence type="ECO:0000313" key="2">
    <source>
        <dbReference type="EMBL" id="GAA0948286.1"/>
    </source>
</evidence>